<evidence type="ECO:0000313" key="2">
    <source>
        <dbReference type="Proteomes" id="UP000275408"/>
    </source>
</evidence>
<protein>
    <submittedName>
        <fullName evidence="1">Uncharacterized protein</fullName>
    </submittedName>
</protein>
<gene>
    <name evidence="1" type="ORF">pdam_00023645</name>
</gene>
<name>A0A3M6TUI8_POCDA</name>
<dbReference type="Proteomes" id="UP000275408">
    <property type="component" value="Unassembled WGS sequence"/>
</dbReference>
<accession>A0A3M6TUI8</accession>
<comment type="caution">
    <text evidence="1">The sequence shown here is derived from an EMBL/GenBank/DDBJ whole genome shotgun (WGS) entry which is preliminary data.</text>
</comment>
<reference evidence="1 2" key="1">
    <citation type="journal article" date="2018" name="Sci. Rep.">
        <title>Comparative analysis of the Pocillopora damicornis genome highlights role of immune system in coral evolution.</title>
        <authorList>
            <person name="Cunning R."/>
            <person name="Bay R.A."/>
            <person name="Gillette P."/>
            <person name="Baker A.C."/>
            <person name="Traylor-Knowles N."/>
        </authorList>
    </citation>
    <scope>NUCLEOTIDE SEQUENCE [LARGE SCALE GENOMIC DNA]</scope>
    <source>
        <strain evidence="1">RSMAS</strain>
        <tissue evidence="1">Whole animal</tissue>
    </source>
</reference>
<dbReference type="EMBL" id="RCHS01002894">
    <property type="protein sequence ID" value="RMX45075.1"/>
    <property type="molecule type" value="Genomic_DNA"/>
</dbReference>
<organism evidence="1 2">
    <name type="scientific">Pocillopora damicornis</name>
    <name type="common">Cauliflower coral</name>
    <name type="synonym">Millepora damicornis</name>
    <dbReference type="NCBI Taxonomy" id="46731"/>
    <lineage>
        <taxon>Eukaryota</taxon>
        <taxon>Metazoa</taxon>
        <taxon>Cnidaria</taxon>
        <taxon>Anthozoa</taxon>
        <taxon>Hexacorallia</taxon>
        <taxon>Scleractinia</taxon>
        <taxon>Astrocoeniina</taxon>
        <taxon>Pocilloporidae</taxon>
        <taxon>Pocillopora</taxon>
    </lineage>
</organism>
<proteinExistence type="predicted"/>
<sequence>MYAIPSPTRPWPERPDHSLLDLRNICSGNKRRCNCQSQPPLQKKRTQAACSTFVQSNDPATDYRRLYY</sequence>
<evidence type="ECO:0000313" key="1">
    <source>
        <dbReference type="EMBL" id="RMX45075.1"/>
    </source>
</evidence>
<keyword evidence="2" id="KW-1185">Reference proteome</keyword>
<dbReference type="AlphaFoldDB" id="A0A3M6TUI8"/>